<dbReference type="Proteomes" id="UP001320766">
    <property type="component" value="Unassembled WGS sequence"/>
</dbReference>
<keyword evidence="1" id="KW-0677">Repeat</keyword>
<evidence type="ECO:0000256" key="1">
    <source>
        <dbReference type="PROSITE-ProRule" id="PRU01251"/>
    </source>
</evidence>
<evidence type="ECO:0000313" key="5">
    <source>
        <dbReference type="Proteomes" id="UP001320766"/>
    </source>
</evidence>
<dbReference type="EMBL" id="JAMZEC010000001">
    <property type="protein sequence ID" value="MCP2344403.1"/>
    <property type="molecule type" value="Genomic_DNA"/>
</dbReference>
<name>A0ABT1JRN0_9ACTN</name>
<comment type="caution">
    <text evidence="4">The sequence shown here is derived from an EMBL/GenBank/DDBJ whole genome shotgun (WGS) entry which is preliminary data.</text>
</comment>
<dbReference type="Pfam" id="PF02861">
    <property type="entry name" value="Clp_N"/>
    <property type="match status" value="1"/>
</dbReference>
<dbReference type="PROSITE" id="PS51903">
    <property type="entry name" value="CLP_R"/>
    <property type="match status" value="1"/>
</dbReference>
<evidence type="ECO:0000259" key="3">
    <source>
        <dbReference type="PROSITE" id="PS51903"/>
    </source>
</evidence>
<organism evidence="4 5">
    <name type="scientific">Nonomuraea roseoviolacea subsp. carminata</name>
    <dbReference type="NCBI Taxonomy" id="160689"/>
    <lineage>
        <taxon>Bacteria</taxon>
        <taxon>Bacillati</taxon>
        <taxon>Actinomycetota</taxon>
        <taxon>Actinomycetes</taxon>
        <taxon>Streptosporangiales</taxon>
        <taxon>Streptosporangiaceae</taxon>
        <taxon>Nonomuraea</taxon>
    </lineage>
</organism>
<reference evidence="4 5" key="1">
    <citation type="submission" date="2022-06" db="EMBL/GenBank/DDBJ databases">
        <title>Sequencing the genomes of 1000 actinobacteria strains.</title>
        <authorList>
            <person name="Klenk H.-P."/>
        </authorList>
    </citation>
    <scope>NUCLEOTIDE SEQUENCE [LARGE SCALE GENOMIC DNA]</scope>
    <source>
        <strain evidence="4 5">DSM 44170</strain>
    </source>
</reference>
<feature type="region of interest" description="Disordered" evidence="2">
    <location>
        <begin position="156"/>
        <end position="185"/>
    </location>
</feature>
<dbReference type="RefSeq" id="WP_253765372.1">
    <property type="nucleotide sequence ID" value="NZ_BAAAVE010000036.1"/>
</dbReference>
<feature type="domain" description="Clp R" evidence="3">
    <location>
        <begin position="91"/>
        <end position="255"/>
    </location>
</feature>
<sequence length="261" mass="27459">MDQIVRLGELITAIKSRHPDGDPLRQLTDAVVLGEQLGEVADHLIGHFVDQARHAGASWTDIGRSMGVTKQAAQKRFVPKETSLAEDLRSYGRFTERTRAVIVAAQALARDGGAGHIEPQHLVLGLLSEPQCLAVRAMDALGASPDTVRQAMEALTSSGEAHGDASAAPTPPADSEEAAGAAGGPPFSALSRKALELTLREALHLGHNYVGTEHVLLGVLSLGEAPGAHPVVTVLEGLGVTKEAAEREIKELLAAILRDRT</sequence>
<evidence type="ECO:0000313" key="4">
    <source>
        <dbReference type="EMBL" id="MCP2344403.1"/>
    </source>
</evidence>
<evidence type="ECO:0000256" key="2">
    <source>
        <dbReference type="SAM" id="MobiDB-lite"/>
    </source>
</evidence>
<proteinExistence type="predicted"/>
<protein>
    <recommendedName>
        <fullName evidence="3">Clp R domain-containing protein</fullName>
    </recommendedName>
</protein>
<dbReference type="InterPro" id="IPR036628">
    <property type="entry name" value="Clp_N_dom_sf"/>
</dbReference>
<dbReference type="InterPro" id="IPR004176">
    <property type="entry name" value="Clp_R_N"/>
</dbReference>
<gene>
    <name evidence="4" type="ORF">HD595_000525</name>
</gene>
<dbReference type="SUPFAM" id="SSF81923">
    <property type="entry name" value="Double Clp-N motif"/>
    <property type="match status" value="1"/>
</dbReference>
<accession>A0ABT1JRN0</accession>
<keyword evidence="5" id="KW-1185">Reference proteome</keyword>
<dbReference type="Gene3D" id="1.10.1780.10">
    <property type="entry name" value="Clp, N-terminal domain"/>
    <property type="match status" value="1"/>
</dbReference>